<reference evidence="1 2" key="1">
    <citation type="submission" date="2021-11" db="EMBL/GenBank/DDBJ databases">
        <title>Aliifidinibius sp. nov., a new bacterium isolated from saline soil.</title>
        <authorList>
            <person name="Galisteo C."/>
            <person name="De La Haba R."/>
            <person name="Sanchez-Porro C."/>
            <person name="Ventosa A."/>
        </authorList>
    </citation>
    <scope>NUCLEOTIDE SEQUENCE [LARGE SCALE GENOMIC DNA]</scope>
    <source>
        <strain evidence="1 2">KACC 190600</strain>
    </source>
</reference>
<dbReference type="RefSeq" id="WP_265790537.1">
    <property type="nucleotide sequence ID" value="NZ_BAABRS010000003.1"/>
</dbReference>
<comment type="caution">
    <text evidence="1">The sequence shown here is derived from an EMBL/GenBank/DDBJ whole genome shotgun (WGS) entry which is preliminary data.</text>
</comment>
<protein>
    <submittedName>
        <fullName evidence="1">Uncharacterized protein</fullName>
    </submittedName>
</protein>
<organism evidence="1 2">
    <name type="scientific">Fodinibius salicampi</name>
    <dbReference type="NCBI Taxonomy" id="1920655"/>
    <lineage>
        <taxon>Bacteria</taxon>
        <taxon>Pseudomonadati</taxon>
        <taxon>Balneolota</taxon>
        <taxon>Balneolia</taxon>
        <taxon>Balneolales</taxon>
        <taxon>Balneolaceae</taxon>
        <taxon>Fodinibius</taxon>
    </lineage>
</organism>
<dbReference type="Proteomes" id="UP001207337">
    <property type="component" value="Unassembled WGS sequence"/>
</dbReference>
<accession>A0ABT3Q0P0</accession>
<keyword evidence="2" id="KW-1185">Reference proteome</keyword>
<proteinExistence type="predicted"/>
<dbReference type="EMBL" id="JAJNDC010000003">
    <property type="protein sequence ID" value="MCW9713684.1"/>
    <property type="molecule type" value="Genomic_DNA"/>
</dbReference>
<gene>
    <name evidence="1" type="ORF">LQ318_12300</name>
</gene>
<name>A0ABT3Q0P0_9BACT</name>
<evidence type="ECO:0000313" key="2">
    <source>
        <dbReference type="Proteomes" id="UP001207337"/>
    </source>
</evidence>
<evidence type="ECO:0000313" key="1">
    <source>
        <dbReference type="EMBL" id="MCW9713684.1"/>
    </source>
</evidence>
<sequence>MGAIRNDDNIPNPKLAALSNFTQSIVVNRGRESEKLENFLDARYEEEHLLGIIIQLELTNH</sequence>